<name>A0A5K3FZU8_MESCO</name>
<sequence>MLVQGRRCNEINPTNPRPFSALNIVWSLRGSEISLKAQTFEFRCTFDVYLPVSTKAIPLIADRGRFIVNRVYSHPFNQVASPPTQGSPFCSVSPGARILNSFFISTNIYLGVSSHLGLGVSSCMTPTSEV</sequence>
<proteinExistence type="predicted"/>
<accession>A0A5K3FZU8</accession>
<dbReference type="AlphaFoldDB" id="A0A5K3FZU8"/>
<reference evidence="1" key="1">
    <citation type="submission" date="2019-11" db="UniProtKB">
        <authorList>
            <consortium name="WormBaseParasite"/>
        </authorList>
    </citation>
    <scope>IDENTIFICATION</scope>
</reference>
<organism evidence="1">
    <name type="scientific">Mesocestoides corti</name>
    <name type="common">Flatworm</name>
    <dbReference type="NCBI Taxonomy" id="53468"/>
    <lineage>
        <taxon>Eukaryota</taxon>
        <taxon>Metazoa</taxon>
        <taxon>Spiralia</taxon>
        <taxon>Lophotrochozoa</taxon>
        <taxon>Platyhelminthes</taxon>
        <taxon>Cestoda</taxon>
        <taxon>Eucestoda</taxon>
        <taxon>Cyclophyllidea</taxon>
        <taxon>Mesocestoididae</taxon>
        <taxon>Mesocestoides</taxon>
    </lineage>
</organism>
<protein>
    <submittedName>
        <fullName evidence="1">CUB domain-containing protein</fullName>
    </submittedName>
</protein>
<evidence type="ECO:0000313" key="1">
    <source>
        <dbReference type="WBParaSite" id="MCU_011479-RA"/>
    </source>
</evidence>
<dbReference type="WBParaSite" id="MCU_011479-RA">
    <property type="protein sequence ID" value="MCU_011479-RA"/>
    <property type="gene ID" value="MCU_011479"/>
</dbReference>